<reference evidence="2 3" key="1">
    <citation type="submission" date="2020-05" db="EMBL/GenBank/DDBJ databases">
        <title>Complete genome sequencing of Campylobacter and Arcobacter type strains.</title>
        <authorList>
            <person name="Miller W.G."/>
            <person name="Yee E."/>
        </authorList>
    </citation>
    <scope>NUCLEOTIDE SEQUENCE [LARGE SCALE GENOMIC DNA]</scope>
    <source>
        <strain evidence="2 3">LMG 26156</strain>
    </source>
</reference>
<accession>A0AAE7BBX4</accession>
<keyword evidence="1" id="KW-1133">Transmembrane helix</keyword>
<dbReference type="EMBL" id="CP053840">
    <property type="protein sequence ID" value="QKF67549.1"/>
    <property type="molecule type" value="Genomic_DNA"/>
</dbReference>
<keyword evidence="3" id="KW-1185">Reference proteome</keyword>
<keyword evidence="1" id="KW-0472">Membrane</keyword>
<gene>
    <name evidence="2" type="ORF">AVENP_2008</name>
</gene>
<dbReference type="Proteomes" id="UP000503482">
    <property type="component" value="Chromosome"/>
</dbReference>
<evidence type="ECO:0000256" key="1">
    <source>
        <dbReference type="SAM" id="Phobius"/>
    </source>
</evidence>
<name>A0AAE7BBX4_9BACT</name>
<evidence type="ECO:0000313" key="3">
    <source>
        <dbReference type="Proteomes" id="UP000503482"/>
    </source>
</evidence>
<proteinExistence type="predicted"/>
<protein>
    <submittedName>
        <fullName evidence="2">Uncharacterized protein</fullName>
    </submittedName>
</protein>
<sequence length="61" mass="7631">MKQKSLQLYNNPKTRYLKLIIIFIVLAYFYFSYFSMINYMELIVILRINENEITNYKKYQF</sequence>
<evidence type="ECO:0000313" key="2">
    <source>
        <dbReference type="EMBL" id="QKF67549.1"/>
    </source>
</evidence>
<dbReference type="KEGG" id="avp:AVENP_2008"/>
<organism evidence="2 3">
    <name type="scientific">Arcobacter venerupis</name>
    <dbReference type="NCBI Taxonomy" id="1054033"/>
    <lineage>
        <taxon>Bacteria</taxon>
        <taxon>Pseudomonadati</taxon>
        <taxon>Campylobacterota</taxon>
        <taxon>Epsilonproteobacteria</taxon>
        <taxon>Campylobacterales</taxon>
        <taxon>Arcobacteraceae</taxon>
        <taxon>Arcobacter</taxon>
    </lineage>
</organism>
<feature type="transmembrane region" description="Helical" evidence="1">
    <location>
        <begin position="16"/>
        <end position="37"/>
    </location>
</feature>
<dbReference type="AlphaFoldDB" id="A0AAE7BBX4"/>
<keyword evidence="1" id="KW-0812">Transmembrane</keyword>